<dbReference type="InterPro" id="IPR052035">
    <property type="entry name" value="ZnF_BED_domain_contain"/>
</dbReference>
<dbReference type="InterPro" id="IPR012337">
    <property type="entry name" value="RNaseH-like_sf"/>
</dbReference>
<accession>A0AAU9UD37</accession>
<proteinExistence type="predicted"/>
<keyword evidence="7" id="KW-1185">Reference proteome</keyword>
<dbReference type="AlphaFoldDB" id="A0AAU9UD37"/>
<keyword evidence="5" id="KW-0539">Nucleus</keyword>
<comment type="caution">
    <text evidence="6">The sequence shown here is derived from an EMBL/GenBank/DDBJ whole genome shotgun (WGS) entry which is preliminary data.</text>
</comment>
<keyword evidence="2" id="KW-0479">Metal-binding</keyword>
<dbReference type="GO" id="GO:0008270">
    <property type="term" value="F:zinc ion binding"/>
    <property type="evidence" value="ECO:0007669"/>
    <property type="project" value="UniProtKB-KW"/>
</dbReference>
<dbReference type="PANTHER" id="PTHR46481">
    <property type="entry name" value="ZINC FINGER BED DOMAIN-CONTAINING PROTEIN 4"/>
    <property type="match status" value="1"/>
</dbReference>
<evidence type="ECO:0000256" key="5">
    <source>
        <dbReference type="ARBA" id="ARBA00023242"/>
    </source>
</evidence>
<evidence type="ECO:0000313" key="7">
    <source>
        <dbReference type="Proteomes" id="UP001153954"/>
    </source>
</evidence>
<dbReference type="EMBL" id="CAKOGL010000017">
    <property type="protein sequence ID" value="CAH2097225.1"/>
    <property type="molecule type" value="Genomic_DNA"/>
</dbReference>
<reference evidence="6" key="1">
    <citation type="submission" date="2022-03" db="EMBL/GenBank/DDBJ databases">
        <authorList>
            <person name="Tunstrom K."/>
        </authorList>
    </citation>
    <scope>NUCLEOTIDE SEQUENCE</scope>
</reference>
<organism evidence="6 7">
    <name type="scientific">Euphydryas editha</name>
    <name type="common">Edith's checkerspot</name>
    <dbReference type="NCBI Taxonomy" id="104508"/>
    <lineage>
        <taxon>Eukaryota</taxon>
        <taxon>Metazoa</taxon>
        <taxon>Ecdysozoa</taxon>
        <taxon>Arthropoda</taxon>
        <taxon>Hexapoda</taxon>
        <taxon>Insecta</taxon>
        <taxon>Pterygota</taxon>
        <taxon>Neoptera</taxon>
        <taxon>Endopterygota</taxon>
        <taxon>Lepidoptera</taxon>
        <taxon>Glossata</taxon>
        <taxon>Ditrysia</taxon>
        <taxon>Papilionoidea</taxon>
        <taxon>Nymphalidae</taxon>
        <taxon>Nymphalinae</taxon>
        <taxon>Euphydryas</taxon>
    </lineage>
</organism>
<comment type="subcellular location">
    <subcellularLocation>
        <location evidence="1">Nucleus</location>
    </subcellularLocation>
</comment>
<dbReference type="PANTHER" id="PTHR46481:SF10">
    <property type="entry name" value="ZINC FINGER BED DOMAIN-CONTAINING PROTEIN 39"/>
    <property type="match status" value="1"/>
</dbReference>
<evidence type="ECO:0000256" key="1">
    <source>
        <dbReference type="ARBA" id="ARBA00004123"/>
    </source>
</evidence>
<evidence type="ECO:0000256" key="4">
    <source>
        <dbReference type="ARBA" id="ARBA00022833"/>
    </source>
</evidence>
<keyword evidence="3" id="KW-0863">Zinc-finger</keyword>
<evidence type="ECO:0000256" key="3">
    <source>
        <dbReference type="ARBA" id="ARBA00022771"/>
    </source>
</evidence>
<name>A0AAU9UD37_EUPED</name>
<evidence type="ECO:0000256" key="2">
    <source>
        <dbReference type="ARBA" id="ARBA00022723"/>
    </source>
</evidence>
<gene>
    <name evidence="6" type="ORF">EEDITHA_LOCUS12475</name>
</gene>
<protein>
    <submittedName>
        <fullName evidence="6">Uncharacterized protein</fullName>
    </submittedName>
</protein>
<dbReference type="Proteomes" id="UP001153954">
    <property type="component" value="Unassembled WGS sequence"/>
</dbReference>
<evidence type="ECO:0000313" key="6">
    <source>
        <dbReference type="EMBL" id="CAH2097225.1"/>
    </source>
</evidence>
<keyword evidence="4" id="KW-0862">Zinc</keyword>
<dbReference type="SUPFAM" id="SSF53098">
    <property type="entry name" value="Ribonuclease H-like"/>
    <property type="match status" value="1"/>
</dbReference>
<dbReference type="GO" id="GO:0005634">
    <property type="term" value="C:nucleus"/>
    <property type="evidence" value="ECO:0007669"/>
    <property type="project" value="UniProtKB-SubCell"/>
</dbReference>
<sequence length="207" mass="23755">MNEVGFLGVTAHFVKNNEMLVTDNASSMLAAVRISLDEKKYLPCFAHTINIVVKEALKLPCVKAAVVKVREIVLWFKNSVVQMDKLRKIQMRNNVPEDPRFKNLHFQDAGACERAIQKLKTMVIEQLNSPTPSESDDDAALVEQPQYNLWKHHKKLAQGQKKQKKIHQCDEVSLYLSNPVVSLKSNPFAEWDEIKFIFPCLYKFAQQ</sequence>